<comment type="caution">
    <text evidence="2">The sequence shown here is derived from an EMBL/GenBank/DDBJ whole genome shotgun (WGS) entry which is preliminary data.</text>
</comment>
<sequence>MRRVRAGGLRRTAATAATATLLLVATGAGRLPAGGPTYVTGFGALADDWQGQRRLEEGRVAPSDLVGLWQSVLWADGYLPRSGITCRYDTTSSDATRIWQGNHDLSPDGIVGPASYGFVGHRLVQAPPWTVYRGEKYDLPLRRGRGGVYEVYDAGHFDGLRSDAVTLVVCRR</sequence>
<accession>A0ABW3XUM2</accession>
<protein>
    <recommendedName>
        <fullName evidence="4">Peptidoglycan binding domain-containing protein</fullName>
    </recommendedName>
</protein>
<evidence type="ECO:0008006" key="4">
    <source>
        <dbReference type="Google" id="ProtNLM"/>
    </source>
</evidence>
<dbReference type="InterPro" id="IPR036366">
    <property type="entry name" value="PGBDSf"/>
</dbReference>
<feature type="chain" id="PRO_5047266038" description="Peptidoglycan binding domain-containing protein" evidence="1">
    <location>
        <begin position="20"/>
        <end position="172"/>
    </location>
</feature>
<dbReference type="Proteomes" id="UP001597058">
    <property type="component" value="Unassembled WGS sequence"/>
</dbReference>
<dbReference type="Gene3D" id="1.10.101.10">
    <property type="entry name" value="PGBD-like superfamily/PGBD"/>
    <property type="match status" value="1"/>
</dbReference>
<organism evidence="2 3">
    <name type="scientific">Streptomyces kaempferi</name>
    <dbReference type="NCBI Taxonomy" id="333725"/>
    <lineage>
        <taxon>Bacteria</taxon>
        <taxon>Bacillati</taxon>
        <taxon>Actinomycetota</taxon>
        <taxon>Actinomycetes</taxon>
        <taxon>Kitasatosporales</taxon>
        <taxon>Streptomycetaceae</taxon>
        <taxon>Streptomyces</taxon>
    </lineage>
</organism>
<reference evidence="3" key="1">
    <citation type="journal article" date="2019" name="Int. J. Syst. Evol. Microbiol.">
        <title>The Global Catalogue of Microorganisms (GCM) 10K type strain sequencing project: providing services to taxonomists for standard genome sequencing and annotation.</title>
        <authorList>
            <consortium name="The Broad Institute Genomics Platform"/>
            <consortium name="The Broad Institute Genome Sequencing Center for Infectious Disease"/>
            <person name="Wu L."/>
            <person name="Ma J."/>
        </authorList>
    </citation>
    <scope>NUCLEOTIDE SEQUENCE [LARGE SCALE GENOMIC DNA]</scope>
    <source>
        <strain evidence="3">CGMCC 4.7020</strain>
    </source>
</reference>
<evidence type="ECO:0000313" key="2">
    <source>
        <dbReference type="EMBL" id="MFD1312536.1"/>
    </source>
</evidence>
<name>A0ABW3XUM2_9ACTN</name>
<dbReference type="InterPro" id="IPR036365">
    <property type="entry name" value="PGBD-like_sf"/>
</dbReference>
<evidence type="ECO:0000313" key="3">
    <source>
        <dbReference type="Proteomes" id="UP001597058"/>
    </source>
</evidence>
<evidence type="ECO:0000256" key="1">
    <source>
        <dbReference type="SAM" id="SignalP"/>
    </source>
</evidence>
<dbReference type="SUPFAM" id="SSF47090">
    <property type="entry name" value="PGBD-like"/>
    <property type="match status" value="1"/>
</dbReference>
<gene>
    <name evidence="2" type="ORF">ACFQ5X_43015</name>
</gene>
<keyword evidence="1" id="KW-0732">Signal</keyword>
<dbReference type="RefSeq" id="WP_381241973.1">
    <property type="nucleotide sequence ID" value="NZ_JBHSKH010000103.1"/>
</dbReference>
<keyword evidence="3" id="KW-1185">Reference proteome</keyword>
<feature type="signal peptide" evidence="1">
    <location>
        <begin position="1"/>
        <end position="19"/>
    </location>
</feature>
<proteinExistence type="predicted"/>
<dbReference type="EMBL" id="JBHTMM010000123">
    <property type="protein sequence ID" value="MFD1312536.1"/>
    <property type="molecule type" value="Genomic_DNA"/>
</dbReference>